<reference evidence="2" key="1">
    <citation type="journal article" date="2023" name="Front. Plant Sci.">
        <title>Chromosomal-level genome assembly of Melastoma candidum provides insights into trichome evolution.</title>
        <authorList>
            <person name="Zhong Y."/>
            <person name="Wu W."/>
            <person name="Sun C."/>
            <person name="Zou P."/>
            <person name="Liu Y."/>
            <person name="Dai S."/>
            <person name="Zhou R."/>
        </authorList>
    </citation>
    <scope>NUCLEOTIDE SEQUENCE [LARGE SCALE GENOMIC DNA]</scope>
</reference>
<gene>
    <name evidence="1" type="ORF">MLD38_023033</name>
</gene>
<protein>
    <submittedName>
        <fullName evidence="1">Uncharacterized protein</fullName>
    </submittedName>
</protein>
<dbReference type="EMBL" id="CM042885">
    <property type="protein sequence ID" value="KAI4367276.1"/>
    <property type="molecule type" value="Genomic_DNA"/>
</dbReference>
<name>A0ACB9QL92_9MYRT</name>
<evidence type="ECO:0000313" key="2">
    <source>
        <dbReference type="Proteomes" id="UP001057402"/>
    </source>
</evidence>
<proteinExistence type="predicted"/>
<dbReference type="Proteomes" id="UP001057402">
    <property type="component" value="Chromosome 6"/>
</dbReference>
<organism evidence="1 2">
    <name type="scientific">Melastoma candidum</name>
    <dbReference type="NCBI Taxonomy" id="119954"/>
    <lineage>
        <taxon>Eukaryota</taxon>
        <taxon>Viridiplantae</taxon>
        <taxon>Streptophyta</taxon>
        <taxon>Embryophyta</taxon>
        <taxon>Tracheophyta</taxon>
        <taxon>Spermatophyta</taxon>
        <taxon>Magnoliopsida</taxon>
        <taxon>eudicotyledons</taxon>
        <taxon>Gunneridae</taxon>
        <taxon>Pentapetalae</taxon>
        <taxon>rosids</taxon>
        <taxon>malvids</taxon>
        <taxon>Myrtales</taxon>
        <taxon>Melastomataceae</taxon>
        <taxon>Melastomatoideae</taxon>
        <taxon>Melastomateae</taxon>
        <taxon>Melastoma</taxon>
    </lineage>
</organism>
<accession>A0ACB9QL92</accession>
<sequence length="156" mass="17329">MAPLSASTAANSASDDDLRANAAMDMRKRKRMVSNRESARRSRMRKQKRLDDLAAEAGQLVEENRRVMDSLREAEEGCARMGYENLVLRAQMDKLGQRRKSLEDIIEVLRGGLCSFGSIGSGGGATSMDPDEWYVNLVLIPVNIIRNILVVIQICS</sequence>
<comment type="caution">
    <text evidence="1">The sequence shown here is derived from an EMBL/GenBank/DDBJ whole genome shotgun (WGS) entry which is preliminary data.</text>
</comment>
<keyword evidence="2" id="KW-1185">Reference proteome</keyword>
<evidence type="ECO:0000313" key="1">
    <source>
        <dbReference type="EMBL" id="KAI4367276.1"/>
    </source>
</evidence>